<gene>
    <name evidence="1" type="ORF">BDV98DRAFT_90408</name>
</gene>
<dbReference type="Proteomes" id="UP000305067">
    <property type="component" value="Unassembled WGS sequence"/>
</dbReference>
<protein>
    <submittedName>
        <fullName evidence="1">Uncharacterized protein</fullName>
    </submittedName>
</protein>
<name>A0A5C3QGA8_9AGAR</name>
<reference evidence="1 2" key="1">
    <citation type="journal article" date="2019" name="Nat. Ecol. Evol.">
        <title>Megaphylogeny resolves global patterns of mushroom evolution.</title>
        <authorList>
            <person name="Varga T."/>
            <person name="Krizsan K."/>
            <person name="Foldi C."/>
            <person name="Dima B."/>
            <person name="Sanchez-Garcia M."/>
            <person name="Sanchez-Ramirez S."/>
            <person name="Szollosi G.J."/>
            <person name="Szarkandi J.G."/>
            <person name="Papp V."/>
            <person name="Albert L."/>
            <person name="Andreopoulos W."/>
            <person name="Angelini C."/>
            <person name="Antonin V."/>
            <person name="Barry K.W."/>
            <person name="Bougher N.L."/>
            <person name="Buchanan P."/>
            <person name="Buyck B."/>
            <person name="Bense V."/>
            <person name="Catcheside P."/>
            <person name="Chovatia M."/>
            <person name="Cooper J."/>
            <person name="Damon W."/>
            <person name="Desjardin D."/>
            <person name="Finy P."/>
            <person name="Geml J."/>
            <person name="Haridas S."/>
            <person name="Hughes K."/>
            <person name="Justo A."/>
            <person name="Karasinski D."/>
            <person name="Kautmanova I."/>
            <person name="Kiss B."/>
            <person name="Kocsube S."/>
            <person name="Kotiranta H."/>
            <person name="LaButti K.M."/>
            <person name="Lechner B.E."/>
            <person name="Liimatainen K."/>
            <person name="Lipzen A."/>
            <person name="Lukacs Z."/>
            <person name="Mihaltcheva S."/>
            <person name="Morgado L.N."/>
            <person name="Niskanen T."/>
            <person name="Noordeloos M.E."/>
            <person name="Ohm R.A."/>
            <person name="Ortiz-Santana B."/>
            <person name="Ovrebo C."/>
            <person name="Racz N."/>
            <person name="Riley R."/>
            <person name="Savchenko A."/>
            <person name="Shiryaev A."/>
            <person name="Soop K."/>
            <person name="Spirin V."/>
            <person name="Szebenyi C."/>
            <person name="Tomsovsky M."/>
            <person name="Tulloss R.E."/>
            <person name="Uehling J."/>
            <person name="Grigoriev I.V."/>
            <person name="Vagvolgyi C."/>
            <person name="Papp T."/>
            <person name="Martin F.M."/>
            <person name="Miettinen O."/>
            <person name="Hibbett D.S."/>
            <person name="Nagy L.G."/>
        </authorList>
    </citation>
    <scope>NUCLEOTIDE SEQUENCE [LARGE SCALE GENOMIC DNA]</scope>
    <source>
        <strain evidence="1 2">CBS 309.79</strain>
    </source>
</reference>
<sequence length="157" mass="17347">MLSDHDTILQDIDDASCNVATASALPDRFLDANRFINSDARDVLVPKICDKITPHESTPSLGKRKRGEELEDVALPPDSNALRIYERPGVSLKSKQHALAAIEEQSSPALREYIDSAACKDSPCCSLGYRVLPSRCFSVLDLASERMYHDPERPGFT</sequence>
<proteinExistence type="predicted"/>
<dbReference type="EMBL" id="ML178826">
    <property type="protein sequence ID" value="TFL01125.1"/>
    <property type="molecule type" value="Genomic_DNA"/>
</dbReference>
<evidence type="ECO:0000313" key="2">
    <source>
        <dbReference type="Proteomes" id="UP000305067"/>
    </source>
</evidence>
<dbReference type="AlphaFoldDB" id="A0A5C3QGA8"/>
<organism evidence="1 2">
    <name type="scientific">Pterulicium gracile</name>
    <dbReference type="NCBI Taxonomy" id="1884261"/>
    <lineage>
        <taxon>Eukaryota</taxon>
        <taxon>Fungi</taxon>
        <taxon>Dikarya</taxon>
        <taxon>Basidiomycota</taxon>
        <taxon>Agaricomycotina</taxon>
        <taxon>Agaricomycetes</taxon>
        <taxon>Agaricomycetidae</taxon>
        <taxon>Agaricales</taxon>
        <taxon>Pleurotineae</taxon>
        <taxon>Pterulaceae</taxon>
        <taxon>Pterulicium</taxon>
    </lineage>
</organism>
<keyword evidence="2" id="KW-1185">Reference proteome</keyword>
<evidence type="ECO:0000313" key="1">
    <source>
        <dbReference type="EMBL" id="TFL01125.1"/>
    </source>
</evidence>
<accession>A0A5C3QGA8</accession>